<reference evidence="1 2" key="1">
    <citation type="submission" date="2014-11" db="EMBL/GenBank/DDBJ databases">
        <authorList>
            <person name="Zhu J."/>
            <person name="Qi W."/>
            <person name="Song R."/>
        </authorList>
    </citation>
    <scope>NUCLEOTIDE SEQUENCE [LARGE SCALE GENOMIC DNA]</scope>
</reference>
<dbReference type="EMBL" id="CDMY01000783">
    <property type="protein sequence ID" value="CEM33483.1"/>
    <property type="molecule type" value="Genomic_DNA"/>
</dbReference>
<evidence type="ECO:0000313" key="2">
    <source>
        <dbReference type="Proteomes" id="UP000041254"/>
    </source>
</evidence>
<accession>A0A0G4GS91</accession>
<dbReference type="InParanoid" id="A0A0G4GS91"/>
<proteinExistence type="predicted"/>
<keyword evidence="2" id="KW-1185">Reference proteome</keyword>
<name>A0A0G4GS91_VITBC</name>
<dbReference type="OrthoDB" id="426852at2759"/>
<dbReference type="AlphaFoldDB" id="A0A0G4GS91"/>
<dbReference type="VEuPathDB" id="CryptoDB:Vbra_4597"/>
<protein>
    <submittedName>
        <fullName evidence="1">Uncharacterized protein</fullName>
    </submittedName>
</protein>
<dbReference type="PhylomeDB" id="A0A0G4GS91"/>
<sequence length="238" mass="26317">MSLSENEQLVTKFGGPFINCIGMVDKYLRQVLLPRGSGKRWEGVTKAAVLLRLLDSHTMAMDGSQSPTSLLTGTPADLLPPPVISTRGCPFGGIVRVPVQDAKDLPQLIECFNRYGVRKEMNEGYVSYLLDPGNPQFQGWDSFVFVTKDGELRQIWGYQNKEADQGPEDRKPTIERALEALGNEGLLDGLEIHTVWLQGDAPTSFATPTAAAKQAARQDKTKRITSRARRCTILLSRL</sequence>
<organism evidence="1 2">
    <name type="scientific">Vitrella brassicaformis (strain CCMP3155)</name>
    <dbReference type="NCBI Taxonomy" id="1169540"/>
    <lineage>
        <taxon>Eukaryota</taxon>
        <taxon>Sar</taxon>
        <taxon>Alveolata</taxon>
        <taxon>Colpodellida</taxon>
        <taxon>Vitrellaceae</taxon>
        <taxon>Vitrella</taxon>
    </lineage>
</organism>
<gene>
    <name evidence="1" type="ORF">Vbra_4597</name>
</gene>
<dbReference type="Proteomes" id="UP000041254">
    <property type="component" value="Unassembled WGS sequence"/>
</dbReference>
<evidence type="ECO:0000313" key="1">
    <source>
        <dbReference type="EMBL" id="CEM33483.1"/>
    </source>
</evidence>